<proteinExistence type="predicted"/>
<dbReference type="InParanoid" id="K5XGJ2"/>
<evidence type="ECO:0000313" key="3">
    <source>
        <dbReference type="Proteomes" id="UP000008493"/>
    </source>
</evidence>
<sequence>MSKSTTHEAPNKRSRSAGSTRGPTRQDTRRRSARTGASQKKRPRTYDYGNHRGNQTETPALFLPVVPSALPRQCRAVPMLGCDAEHRSPAIPLESPLKDDSNGYNFMSRGYLVDLLLNFLLFSLLSGSGDGSR</sequence>
<dbReference type="RefSeq" id="XP_007335841.1">
    <property type="nucleotide sequence ID" value="XM_007335779.1"/>
</dbReference>
<feature type="region of interest" description="Disordered" evidence="1">
    <location>
        <begin position="1"/>
        <end position="59"/>
    </location>
</feature>
<feature type="compositionally biased region" description="Basic and acidic residues" evidence="1">
    <location>
        <begin position="1"/>
        <end position="11"/>
    </location>
</feature>
<gene>
    <name evidence="2" type="ORF">AGABI1DRAFT_134608</name>
</gene>
<evidence type="ECO:0000313" key="2">
    <source>
        <dbReference type="EMBL" id="EKM73520.1"/>
    </source>
</evidence>
<protein>
    <submittedName>
        <fullName evidence="2">Uncharacterized protein</fullName>
    </submittedName>
</protein>
<dbReference type="GeneID" id="18828310"/>
<name>K5XGJ2_AGABU</name>
<dbReference type="KEGG" id="abp:AGABI1DRAFT134608"/>
<dbReference type="Proteomes" id="UP000008493">
    <property type="component" value="Unassembled WGS sequence"/>
</dbReference>
<accession>K5XGJ2</accession>
<organism evidence="2 3">
    <name type="scientific">Agaricus bisporus var. burnettii (strain JB137-S8 / ATCC MYA-4627 / FGSC 10392)</name>
    <name type="common">White button mushroom</name>
    <dbReference type="NCBI Taxonomy" id="597362"/>
    <lineage>
        <taxon>Eukaryota</taxon>
        <taxon>Fungi</taxon>
        <taxon>Dikarya</taxon>
        <taxon>Basidiomycota</taxon>
        <taxon>Agaricomycotina</taxon>
        <taxon>Agaricomycetes</taxon>
        <taxon>Agaricomycetidae</taxon>
        <taxon>Agaricales</taxon>
        <taxon>Agaricineae</taxon>
        <taxon>Agaricaceae</taxon>
        <taxon>Agaricus</taxon>
    </lineage>
</organism>
<dbReference type="AlphaFoldDB" id="K5XGJ2"/>
<dbReference type="EMBL" id="JH972562">
    <property type="protein sequence ID" value="EKM73520.1"/>
    <property type="molecule type" value="Genomic_DNA"/>
</dbReference>
<keyword evidence="3" id="KW-1185">Reference proteome</keyword>
<reference evidence="3" key="1">
    <citation type="journal article" date="2012" name="Proc. Natl. Acad. Sci. U.S.A.">
        <title>Genome sequence of the button mushroom Agaricus bisporus reveals mechanisms governing adaptation to a humic-rich ecological niche.</title>
        <authorList>
            <person name="Morin E."/>
            <person name="Kohler A."/>
            <person name="Baker A.R."/>
            <person name="Foulongne-Oriol M."/>
            <person name="Lombard V."/>
            <person name="Nagy L.G."/>
            <person name="Ohm R.A."/>
            <person name="Patyshakuliyeva A."/>
            <person name="Brun A."/>
            <person name="Aerts A.L."/>
            <person name="Bailey A.M."/>
            <person name="Billette C."/>
            <person name="Coutinho P.M."/>
            <person name="Deakin G."/>
            <person name="Doddapaneni H."/>
            <person name="Floudas D."/>
            <person name="Grimwood J."/>
            <person name="Hilden K."/>
            <person name="Kuees U."/>
            <person name="LaButti K.M."/>
            <person name="Lapidus A."/>
            <person name="Lindquist E.A."/>
            <person name="Lucas S.M."/>
            <person name="Murat C."/>
            <person name="Riley R.W."/>
            <person name="Salamov A.A."/>
            <person name="Schmutz J."/>
            <person name="Subramanian V."/>
            <person name="Woesten H.A.B."/>
            <person name="Xu J."/>
            <person name="Eastwood D.C."/>
            <person name="Foster G.D."/>
            <person name="Sonnenberg A.S."/>
            <person name="Cullen D."/>
            <person name="de Vries R.P."/>
            <person name="Lundell T."/>
            <person name="Hibbett D.S."/>
            <person name="Henrissat B."/>
            <person name="Burton K.S."/>
            <person name="Kerrigan R.W."/>
            <person name="Challen M.P."/>
            <person name="Grigoriev I.V."/>
            <person name="Martin F."/>
        </authorList>
    </citation>
    <scope>NUCLEOTIDE SEQUENCE [LARGE SCALE GENOMIC DNA]</scope>
    <source>
        <strain evidence="3">JB137-S8 / ATCC MYA-4627 / FGSC 10392</strain>
    </source>
</reference>
<evidence type="ECO:0000256" key="1">
    <source>
        <dbReference type="SAM" id="MobiDB-lite"/>
    </source>
</evidence>
<dbReference type="HOGENOM" id="CLU_1906119_0_0_1"/>